<dbReference type="InterPro" id="IPR005467">
    <property type="entry name" value="His_kinase_dom"/>
</dbReference>
<dbReference type="PROSITE" id="PS50042">
    <property type="entry name" value="CNMP_BINDING_3"/>
    <property type="match status" value="1"/>
</dbReference>
<dbReference type="InterPro" id="IPR018490">
    <property type="entry name" value="cNMP-bd_dom_sf"/>
</dbReference>
<proteinExistence type="predicted"/>
<keyword evidence="4" id="KW-0808">Transferase</keyword>
<evidence type="ECO:0000256" key="5">
    <source>
        <dbReference type="ARBA" id="ARBA00022777"/>
    </source>
</evidence>
<dbReference type="PANTHER" id="PTHR43711">
    <property type="entry name" value="TWO-COMPONENT HISTIDINE KINASE"/>
    <property type="match status" value="1"/>
</dbReference>
<protein>
    <recommendedName>
        <fullName evidence="2">histidine kinase</fullName>
        <ecNumber evidence="2">2.7.13.3</ecNumber>
    </recommendedName>
</protein>
<evidence type="ECO:0000259" key="9">
    <source>
        <dbReference type="PROSITE" id="PS50109"/>
    </source>
</evidence>
<dbReference type="Pfam" id="PF02518">
    <property type="entry name" value="HATPase_c"/>
    <property type="match status" value="1"/>
</dbReference>
<dbReference type="SMART" id="SM00100">
    <property type="entry name" value="cNMP"/>
    <property type="match status" value="1"/>
</dbReference>
<dbReference type="AlphaFoldDB" id="A0A1Y1S3D3"/>
<dbReference type="Gene3D" id="1.10.287.130">
    <property type="match status" value="1"/>
</dbReference>
<dbReference type="InterPro" id="IPR036097">
    <property type="entry name" value="HisK_dim/P_sf"/>
</dbReference>
<evidence type="ECO:0000313" key="11">
    <source>
        <dbReference type="Proteomes" id="UP000192343"/>
    </source>
</evidence>
<dbReference type="EC" id="2.7.13.3" evidence="2"/>
<dbReference type="GO" id="GO:0000155">
    <property type="term" value="F:phosphorelay sensor kinase activity"/>
    <property type="evidence" value="ECO:0007669"/>
    <property type="project" value="InterPro"/>
</dbReference>
<reference evidence="10 11" key="1">
    <citation type="submission" date="2017-03" db="EMBL/GenBank/DDBJ databases">
        <title>Draft Genome sequence of Marispirochaeta sp. strain JC444.</title>
        <authorList>
            <person name="Shivani Y."/>
            <person name="Subhash Y."/>
            <person name="Sasikala C."/>
            <person name="Ramana C."/>
        </authorList>
    </citation>
    <scope>NUCLEOTIDE SEQUENCE [LARGE SCALE GENOMIC DNA]</scope>
    <source>
        <strain evidence="10 11">JC444</strain>
    </source>
</reference>
<dbReference type="Pfam" id="PF00027">
    <property type="entry name" value="cNMP_binding"/>
    <property type="match status" value="1"/>
</dbReference>
<keyword evidence="5 10" id="KW-0418">Kinase</keyword>
<dbReference type="SUPFAM" id="SSF51206">
    <property type="entry name" value="cAMP-binding domain-like"/>
    <property type="match status" value="1"/>
</dbReference>
<dbReference type="SMART" id="SM00387">
    <property type="entry name" value="HATPase_c"/>
    <property type="match status" value="1"/>
</dbReference>
<keyword evidence="6" id="KW-0902">Two-component regulatory system</keyword>
<dbReference type="InterPro" id="IPR003594">
    <property type="entry name" value="HATPase_dom"/>
</dbReference>
<evidence type="ECO:0000256" key="4">
    <source>
        <dbReference type="ARBA" id="ARBA00022679"/>
    </source>
</evidence>
<dbReference type="PROSITE" id="PS50109">
    <property type="entry name" value="HIS_KIN"/>
    <property type="match status" value="1"/>
</dbReference>
<sequence length="391" mass="44499">MSQDYIRFLKTVPFFSHLENEYLDELARYCREESFAPGEILFREGDAADRFFIMMKGQVEVWKSYGTQDADLLTVHGPGKPFGEMALVDAMPRYATLKARSSVTTLVIHEEEFLRLIRDNSAVALAVIRSLSAMVRRSNDTLLEDLKQRNLKLEQALKELQEAQDQLIQQERLSNLGKFSSMILHDIRNPISIVQGYAEILKRSEELPQKHREYVENIMSESERLAGLANEFLDYSRGEIRLDFSPVELGPFLEKLEALVRKRVGSKKVRLKFEHQGVTTAIFDHARIFRVLVNLTENARKALGREGELSVRFDEYQDSLRIVVRDTGEGMSPEVLAHVFEPFYSSSKQGGTGLGMLIVKNIVEAHHGDIDITSSPGKGTEITILLPLRKI</sequence>
<organism evidence="10 11">
    <name type="scientific">Marispirochaeta aestuarii</name>
    <dbReference type="NCBI Taxonomy" id="1963862"/>
    <lineage>
        <taxon>Bacteria</taxon>
        <taxon>Pseudomonadati</taxon>
        <taxon>Spirochaetota</taxon>
        <taxon>Spirochaetia</taxon>
        <taxon>Spirochaetales</taxon>
        <taxon>Spirochaetaceae</taxon>
        <taxon>Marispirochaeta</taxon>
    </lineage>
</organism>
<dbReference type="PRINTS" id="PR00344">
    <property type="entry name" value="BCTRLSENSOR"/>
</dbReference>
<dbReference type="InterPro" id="IPR000595">
    <property type="entry name" value="cNMP-bd_dom"/>
</dbReference>
<dbReference type="OrthoDB" id="369073at2"/>
<dbReference type="SMART" id="SM00388">
    <property type="entry name" value="HisKA"/>
    <property type="match status" value="1"/>
</dbReference>
<dbReference type="InterPro" id="IPR014710">
    <property type="entry name" value="RmlC-like_jellyroll"/>
</dbReference>
<dbReference type="RefSeq" id="WP_083047694.1">
    <property type="nucleotide sequence ID" value="NZ_MWQY01000002.1"/>
</dbReference>
<dbReference type="InterPro" id="IPR003661">
    <property type="entry name" value="HisK_dim/P_dom"/>
</dbReference>
<dbReference type="Gene3D" id="2.60.120.10">
    <property type="entry name" value="Jelly Rolls"/>
    <property type="match status" value="1"/>
</dbReference>
<evidence type="ECO:0000256" key="3">
    <source>
        <dbReference type="ARBA" id="ARBA00022553"/>
    </source>
</evidence>
<evidence type="ECO:0000259" key="8">
    <source>
        <dbReference type="PROSITE" id="PS50042"/>
    </source>
</evidence>
<dbReference type="InterPro" id="IPR004358">
    <property type="entry name" value="Sig_transdc_His_kin-like_C"/>
</dbReference>
<comment type="caution">
    <text evidence="10">The sequence shown here is derived from an EMBL/GenBank/DDBJ whole genome shotgun (WGS) entry which is preliminary data.</text>
</comment>
<dbReference type="STRING" id="1963862.B4O97_01690"/>
<dbReference type="InterPro" id="IPR050736">
    <property type="entry name" value="Sensor_HK_Regulatory"/>
</dbReference>
<dbReference type="Gene3D" id="3.30.565.10">
    <property type="entry name" value="Histidine kinase-like ATPase, C-terminal domain"/>
    <property type="match status" value="1"/>
</dbReference>
<dbReference type="SUPFAM" id="SSF55874">
    <property type="entry name" value="ATPase domain of HSP90 chaperone/DNA topoisomerase II/histidine kinase"/>
    <property type="match status" value="1"/>
</dbReference>
<keyword evidence="11" id="KW-1185">Reference proteome</keyword>
<dbReference type="EMBL" id="MWQY01000002">
    <property type="protein sequence ID" value="ORC37740.1"/>
    <property type="molecule type" value="Genomic_DNA"/>
</dbReference>
<keyword evidence="7" id="KW-0175">Coiled coil</keyword>
<evidence type="ECO:0000256" key="1">
    <source>
        <dbReference type="ARBA" id="ARBA00000085"/>
    </source>
</evidence>
<evidence type="ECO:0000313" key="10">
    <source>
        <dbReference type="EMBL" id="ORC37740.1"/>
    </source>
</evidence>
<gene>
    <name evidence="10" type="ORF">B4O97_01690</name>
</gene>
<feature type="domain" description="Cyclic nucleotide-binding" evidence="8">
    <location>
        <begin position="14"/>
        <end position="117"/>
    </location>
</feature>
<comment type="catalytic activity">
    <reaction evidence="1">
        <text>ATP + protein L-histidine = ADP + protein N-phospho-L-histidine.</text>
        <dbReference type="EC" id="2.7.13.3"/>
    </reaction>
</comment>
<dbReference type="PANTHER" id="PTHR43711:SF31">
    <property type="entry name" value="HISTIDINE KINASE"/>
    <property type="match status" value="1"/>
</dbReference>
<dbReference type="Proteomes" id="UP000192343">
    <property type="component" value="Unassembled WGS sequence"/>
</dbReference>
<dbReference type="CDD" id="cd00082">
    <property type="entry name" value="HisKA"/>
    <property type="match status" value="1"/>
</dbReference>
<evidence type="ECO:0000256" key="6">
    <source>
        <dbReference type="ARBA" id="ARBA00023012"/>
    </source>
</evidence>
<feature type="coiled-coil region" evidence="7">
    <location>
        <begin position="139"/>
        <end position="173"/>
    </location>
</feature>
<dbReference type="CDD" id="cd00038">
    <property type="entry name" value="CAP_ED"/>
    <property type="match status" value="1"/>
</dbReference>
<dbReference type="InterPro" id="IPR036890">
    <property type="entry name" value="HATPase_C_sf"/>
</dbReference>
<dbReference type="SUPFAM" id="SSF47384">
    <property type="entry name" value="Homodimeric domain of signal transducing histidine kinase"/>
    <property type="match status" value="1"/>
</dbReference>
<name>A0A1Y1S3D3_9SPIO</name>
<dbReference type="Pfam" id="PF00512">
    <property type="entry name" value="HisKA"/>
    <property type="match status" value="1"/>
</dbReference>
<accession>A0A1Y1S3D3</accession>
<evidence type="ECO:0000256" key="7">
    <source>
        <dbReference type="SAM" id="Coils"/>
    </source>
</evidence>
<feature type="domain" description="Histidine kinase" evidence="9">
    <location>
        <begin position="182"/>
        <end position="390"/>
    </location>
</feature>
<keyword evidence="3" id="KW-0597">Phosphoprotein</keyword>
<evidence type="ECO:0000256" key="2">
    <source>
        <dbReference type="ARBA" id="ARBA00012438"/>
    </source>
</evidence>